<evidence type="ECO:0000256" key="2">
    <source>
        <dbReference type="ARBA" id="ARBA00022723"/>
    </source>
</evidence>
<evidence type="ECO:0000256" key="6">
    <source>
        <dbReference type="ARBA" id="ARBA00022786"/>
    </source>
</evidence>
<dbReference type="SMART" id="SM00647">
    <property type="entry name" value="IBR"/>
    <property type="match status" value="2"/>
</dbReference>
<evidence type="ECO:0000256" key="12">
    <source>
        <dbReference type="SAM" id="MobiDB-lite"/>
    </source>
</evidence>
<dbReference type="Gene3D" id="3.40.50.300">
    <property type="entry name" value="P-loop containing nucleotide triphosphate hydrolases"/>
    <property type="match status" value="1"/>
</dbReference>
<evidence type="ECO:0000313" key="16">
    <source>
        <dbReference type="Proteomes" id="UP001497382"/>
    </source>
</evidence>
<dbReference type="SUPFAM" id="SSF57850">
    <property type="entry name" value="RING/U-box"/>
    <property type="match status" value="3"/>
</dbReference>
<evidence type="ECO:0000256" key="11">
    <source>
        <dbReference type="PROSITE-ProRule" id="PRU00175"/>
    </source>
</evidence>
<evidence type="ECO:0000313" key="15">
    <source>
        <dbReference type="EMBL" id="CAL1272574.1"/>
    </source>
</evidence>
<evidence type="ECO:0000256" key="3">
    <source>
        <dbReference type="ARBA" id="ARBA00022737"/>
    </source>
</evidence>
<keyword evidence="2" id="KW-0479">Metal-binding</keyword>
<dbReference type="SUPFAM" id="SSF52540">
    <property type="entry name" value="P-loop containing nucleoside triphosphate hydrolases"/>
    <property type="match status" value="1"/>
</dbReference>
<keyword evidence="9" id="KW-0862">Zinc</keyword>
<dbReference type="PROSITE" id="PS50089">
    <property type="entry name" value="ZF_RING_2"/>
    <property type="match status" value="1"/>
</dbReference>
<feature type="domain" description="RING-type" evidence="13">
    <location>
        <begin position="1308"/>
        <end position="1347"/>
    </location>
</feature>
<dbReference type="CDD" id="cd20335">
    <property type="entry name" value="BRcat_RBR"/>
    <property type="match status" value="1"/>
</dbReference>
<keyword evidence="5 11" id="KW-0863">Zinc-finger</keyword>
<dbReference type="Gene3D" id="1.20.120.1080">
    <property type="match status" value="1"/>
</dbReference>
<keyword evidence="7" id="KW-0378">Hydrolase</keyword>
<keyword evidence="8" id="KW-0347">Helicase</keyword>
<dbReference type="Pfam" id="PF01485">
    <property type="entry name" value="IBR"/>
    <property type="match status" value="1"/>
</dbReference>
<evidence type="ECO:0000256" key="8">
    <source>
        <dbReference type="ARBA" id="ARBA00022806"/>
    </source>
</evidence>
<dbReference type="Proteomes" id="UP001497382">
    <property type="component" value="Unassembled WGS sequence"/>
</dbReference>
<dbReference type="InterPro" id="IPR044066">
    <property type="entry name" value="TRIAD_supradom"/>
</dbReference>
<dbReference type="GO" id="GO:0008270">
    <property type="term" value="F:zinc ion binding"/>
    <property type="evidence" value="ECO:0007669"/>
    <property type="project" value="UniProtKB-KW"/>
</dbReference>
<keyword evidence="16" id="KW-1185">Reference proteome</keyword>
<dbReference type="PROSITE" id="PS00518">
    <property type="entry name" value="ZF_RING_1"/>
    <property type="match status" value="1"/>
</dbReference>
<dbReference type="Pfam" id="PF22191">
    <property type="entry name" value="IBR_1"/>
    <property type="match status" value="1"/>
</dbReference>
<dbReference type="GO" id="GO:0016787">
    <property type="term" value="F:hydrolase activity"/>
    <property type="evidence" value="ECO:0007669"/>
    <property type="project" value="UniProtKB-KW"/>
</dbReference>
<accession>A0AAV1ZLJ3</accession>
<reference evidence="15 16" key="1">
    <citation type="submission" date="2024-04" db="EMBL/GenBank/DDBJ databases">
        <authorList>
            <person name="Rising A."/>
            <person name="Reimegard J."/>
            <person name="Sonavane S."/>
            <person name="Akerstrom W."/>
            <person name="Nylinder S."/>
            <person name="Hedman E."/>
            <person name="Kallberg Y."/>
        </authorList>
    </citation>
    <scope>NUCLEOTIDE SEQUENCE [LARGE SCALE GENOMIC DNA]</scope>
</reference>
<keyword evidence="10" id="KW-0067">ATP-binding</keyword>
<dbReference type="InterPro" id="IPR013083">
    <property type="entry name" value="Znf_RING/FYVE/PHD"/>
</dbReference>
<keyword evidence="3" id="KW-0677">Repeat</keyword>
<evidence type="ECO:0000256" key="4">
    <source>
        <dbReference type="ARBA" id="ARBA00022741"/>
    </source>
</evidence>
<evidence type="ECO:0000256" key="5">
    <source>
        <dbReference type="ARBA" id="ARBA00022771"/>
    </source>
</evidence>
<keyword evidence="6" id="KW-0833">Ubl conjugation pathway</keyword>
<feature type="region of interest" description="Disordered" evidence="12">
    <location>
        <begin position="1"/>
        <end position="20"/>
    </location>
</feature>
<protein>
    <recommendedName>
        <fullName evidence="17">RBR-type E3 ubiquitin transferase</fullName>
    </recommendedName>
</protein>
<dbReference type="GO" id="GO:0016740">
    <property type="term" value="F:transferase activity"/>
    <property type="evidence" value="ECO:0007669"/>
    <property type="project" value="UniProtKB-KW"/>
</dbReference>
<proteinExistence type="predicted"/>
<dbReference type="GO" id="GO:0004386">
    <property type="term" value="F:helicase activity"/>
    <property type="evidence" value="ECO:0007669"/>
    <property type="project" value="UniProtKB-KW"/>
</dbReference>
<dbReference type="InterPro" id="IPR056245">
    <property type="entry name" value="KH_DEAH11/12"/>
</dbReference>
<dbReference type="Pfam" id="PF24471">
    <property type="entry name" value="KH_DEAH11"/>
    <property type="match status" value="1"/>
</dbReference>
<dbReference type="Gene3D" id="3.30.40.10">
    <property type="entry name" value="Zinc/RING finger domain, C3HC4 (zinc finger)"/>
    <property type="match status" value="1"/>
</dbReference>
<dbReference type="PROSITE" id="PS51873">
    <property type="entry name" value="TRIAD"/>
    <property type="match status" value="1"/>
</dbReference>
<dbReference type="GO" id="GO:0003723">
    <property type="term" value="F:RNA binding"/>
    <property type="evidence" value="ECO:0007669"/>
    <property type="project" value="TreeGrafter"/>
</dbReference>
<comment type="caution">
    <text evidence="15">The sequence shown here is derived from an EMBL/GenBank/DDBJ whole genome shotgun (WGS) entry which is preliminary data.</text>
</comment>
<keyword evidence="1" id="KW-0808">Transferase</keyword>
<dbReference type="InterPro" id="IPR027417">
    <property type="entry name" value="P-loop_NTPase"/>
</dbReference>
<evidence type="ECO:0008006" key="17">
    <source>
        <dbReference type="Google" id="ProtNLM"/>
    </source>
</evidence>
<dbReference type="PANTHER" id="PTHR18934:SF99">
    <property type="entry name" value="ATP-DEPENDENT RNA HELICASE DHX37-RELATED"/>
    <property type="match status" value="1"/>
</dbReference>
<evidence type="ECO:0000256" key="1">
    <source>
        <dbReference type="ARBA" id="ARBA00022679"/>
    </source>
</evidence>
<feature type="domain" description="RING-type" evidence="14">
    <location>
        <begin position="1304"/>
        <end position="1513"/>
    </location>
</feature>
<evidence type="ECO:0000256" key="9">
    <source>
        <dbReference type="ARBA" id="ARBA00022833"/>
    </source>
</evidence>
<keyword evidence="4" id="KW-0547">Nucleotide-binding</keyword>
<dbReference type="GO" id="GO:0005524">
    <property type="term" value="F:ATP binding"/>
    <property type="evidence" value="ECO:0007669"/>
    <property type="project" value="UniProtKB-KW"/>
</dbReference>
<organism evidence="15 16">
    <name type="scientific">Larinioides sclopetarius</name>
    <dbReference type="NCBI Taxonomy" id="280406"/>
    <lineage>
        <taxon>Eukaryota</taxon>
        <taxon>Metazoa</taxon>
        <taxon>Ecdysozoa</taxon>
        <taxon>Arthropoda</taxon>
        <taxon>Chelicerata</taxon>
        <taxon>Arachnida</taxon>
        <taxon>Araneae</taxon>
        <taxon>Araneomorphae</taxon>
        <taxon>Entelegynae</taxon>
        <taxon>Araneoidea</taxon>
        <taxon>Araneidae</taxon>
        <taxon>Larinioides</taxon>
    </lineage>
</organism>
<dbReference type="EMBL" id="CAXIEN010000062">
    <property type="protein sequence ID" value="CAL1272574.1"/>
    <property type="molecule type" value="Genomic_DNA"/>
</dbReference>
<evidence type="ECO:0000259" key="14">
    <source>
        <dbReference type="PROSITE" id="PS51873"/>
    </source>
</evidence>
<dbReference type="InterPro" id="IPR017907">
    <property type="entry name" value="Znf_RING_CS"/>
</dbReference>
<evidence type="ECO:0000256" key="7">
    <source>
        <dbReference type="ARBA" id="ARBA00022801"/>
    </source>
</evidence>
<dbReference type="Gene3D" id="1.20.120.1750">
    <property type="match status" value="1"/>
</dbReference>
<name>A0AAV1ZLJ3_9ARAC</name>
<sequence>METSYNCTFSSKNQESSSRNMNIPQLCSSLDVVLYYRQEIDKLSEVYITKLYSEVEKKRNMLINQKYSKNLEQFLHNLSLQLKQFEKIISKLKVQLSSVCALMLEEAIQRSEKIKNLLVYECKLFENFFQAYAFQDDVITFLKDNQVTIVVADSSYCFHMVLPLLIRAMFPHQSIVSCESCEILKRGLNYWLSNFLGEKIDLNLFNEKGFINDISCLSEKQLLNYFVGNRFVVKQAIVIFNVPLVRSIDSDLLLSYLRDMVASSSDSRLILLISPQADLNNYQNYFSKISSGVQILKTPCISFLVKTVWKKDSLTPLEDYVSQVVHSIMSILAFHDFGDILAFLPDYSDLKQAAELLRKQLINFRYNDVEYFLIYENSFYNVDYNLSPNSKRKVFLSTECSEATVFPSVKFIVDSGLKKSMFYDHLSKKEVLKTTFISCREARLRKSMAGKFSNGICYRIYNMKNYLMDMPHKDCPEILRVNPCNTMIKVIQYRSGKALQFVEFFPKDIMGEVVKDLQKFEVLKGNSLTPMGKNMGKLPFQLQYSKLILLALKKGFAFESVVLVAFFSNKQRIFFHAGNEMQQKSIYATKLQLAMNESDTFFYLSIYKSWIESNFSSDWCKNRFINPDTMRKIHSSVLEICNIVSNCLGKKIIPEFSDFQKYYLDLTEILFECFYSNLCVYTGHFKSGYRVLSSSSLAFIHSESVTYQIESAPQFILYDQIICNKKTTLFHITVVPNDIIMKALLNGVLPYRNEDLFDATLICRTIEPVGEELMNDLLLGSDGKKLRMIEENIKKECGNDLIFLEAFINKGCVYVYALPDYVDFAQCFVQDILKNKFDDILSENQLEILELKYNQNKICLEINWSLGAVANNLYLKSQSEIVNTFHQNYIDIDTFDNFSDTQYFPYQLFIAWIRRPCSGKGYINFNSAENFRIARKLALRNIRIFGCDIFIQASKKRENQLYITGLPPETDANILKQELQLLIPDSMIDSIELEYEPPFKILEDEIISLRSMISDVCKEFTILGEFDVTVPQPDPKDLDMVAYIDVIGNEALNLIAEVLSGIVVKNKKFITKILYNLVVKCNKELCKVLEHAFIIELEQIKQDIKNFSENNSALKIGFSIDLESEEKALIKVSSDNNEILSLLHRKINDLLAGEMLSSQTVKDLDNIFFYGGQVWLKNLERAENVRIVVDNKMKTLTLYGSNTACDNVKCQIAMFLEDAENHVIQTISLSTEQNGSMLLKAVIKKYGVYLEHFIQFCDLHSAALDIKSHQLLVRGSSKSIEKAEECIKALSDELDIIIPDNEQSHEICPICVCPAYNLTFRLEHCGHLYCLECIQALVEQAQFPVRCFAENCSKGIVVKDIRKILKDDPVKIKTLLEKSMKDYLERNREKIFYCPAPDCSMFFYKKEISDNKLNCPLCKNDICIKCNVIYHGGYTCDMYQNSKKDPDYSFKVWQKTAIQCKQCPRCKTAIEKIAGCNRMRCSSCNGTFCWICIQEFPTDQAVYNHIHSVHRGMLFT</sequence>
<dbReference type="PANTHER" id="PTHR18934">
    <property type="entry name" value="ATP-DEPENDENT RNA HELICASE"/>
    <property type="match status" value="1"/>
</dbReference>
<dbReference type="InterPro" id="IPR002867">
    <property type="entry name" value="IBR_dom"/>
</dbReference>
<dbReference type="InterPro" id="IPR001841">
    <property type="entry name" value="Znf_RING"/>
</dbReference>
<evidence type="ECO:0000259" key="13">
    <source>
        <dbReference type="PROSITE" id="PS50089"/>
    </source>
</evidence>
<evidence type="ECO:0000256" key="10">
    <source>
        <dbReference type="ARBA" id="ARBA00022840"/>
    </source>
</evidence>
<gene>
    <name evidence="15" type="ORF">LARSCL_LOCUS6469</name>
</gene>